<keyword evidence="1" id="KW-1133">Transmembrane helix</keyword>
<dbReference type="AlphaFoldDB" id="H1Y560"/>
<dbReference type="RefSeq" id="WP_008509474.1">
    <property type="nucleotide sequence ID" value="NZ_CM001403.1"/>
</dbReference>
<evidence type="ECO:0008006" key="4">
    <source>
        <dbReference type="Google" id="ProtNLM"/>
    </source>
</evidence>
<accession>H1Y560</accession>
<keyword evidence="1" id="KW-0472">Membrane</keyword>
<sequence length="119" mass="13038">MLFFIILILSLVVSYVLPWWIVAIIAFLAAFFIAKSSAHAFWSAFAAIFIAWVILALFKSVPNNHILATRVAHLFPFGGQWIWLLLITGIVGGLVAGMSALSGVLLKQSLRKPEGEINA</sequence>
<evidence type="ECO:0000313" key="2">
    <source>
        <dbReference type="EMBL" id="EHQ28603.1"/>
    </source>
</evidence>
<feature type="transmembrane region" description="Helical" evidence="1">
    <location>
        <begin position="81"/>
        <end position="106"/>
    </location>
</feature>
<feature type="transmembrane region" description="Helical" evidence="1">
    <location>
        <begin position="40"/>
        <end position="61"/>
    </location>
</feature>
<organism evidence="2 3">
    <name type="scientific">Mucilaginibacter paludis DSM 18603</name>
    <dbReference type="NCBI Taxonomy" id="714943"/>
    <lineage>
        <taxon>Bacteria</taxon>
        <taxon>Pseudomonadati</taxon>
        <taxon>Bacteroidota</taxon>
        <taxon>Sphingobacteriia</taxon>
        <taxon>Sphingobacteriales</taxon>
        <taxon>Sphingobacteriaceae</taxon>
        <taxon>Mucilaginibacter</taxon>
    </lineage>
</organism>
<keyword evidence="1" id="KW-0812">Transmembrane</keyword>
<name>H1Y560_9SPHI</name>
<proteinExistence type="predicted"/>
<dbReference type="eggNOG" id="ENOG5033K97">
    <property type="taxonomic scope" value="Bacteria"/>
</dbReference>
<dbReference type="EMBL" id="CM001403">
    <property type="protein sequence ID" value="EHQ28603.1"/>
    <property type="molecule type" value="Genomic_DNA"/>
</dbReference>
<dbReference type="STRING" id="714943.Mucpa_4513"/>
<gene>
    <name evidence="2" type="ORF">Mucpa_4513</name>
</gene>
<feature type="transmembrane region" description="Helical" evidence="1">
    <location>
        <begin position="6"/>
        <end position="33"/>
    </location>
</feature>
<keyword evidence="3" id="KW-1185">Reference proteome</keyword>
<evidence type="ECO:0000313" key="3">
    <source>
        <dbReference type="Proteomes" id="UP000002774"/>
    </source>
</evidence>
<dbReference type="HOGENOM" id="CLU_163323_1_0_10"/>
<reference evidence="2" key="1">
    <citation type="submission" date="2011-09" db="EMBL/GenBank/DDBJ databases">
        <title>The permanent draft genome of Mucilaginibacter paludis DSM 18603.</title>
        <authorList>
            <consortium name="US DOE Joint Genome Institute (JGI-PGF)"/>
            <person name="Lucas S."/>
            <person name="Han J."/>
            <person name="Lapidus A."/>
            <person name="Bruce D."/>
            <person name="Goodwin L."/>
            <person name="Pitluck S."/>
            <person name="Peters L."/>
            <person name="Kyrpides N."/>
            <person name="Mavromatis K."/>
            <person name="Ivanova N."/>
            <person name="Mikhailova N."/>
            <person name="Held B."/>
            <person name="Detter J.C."/>
            <person name="Tapia R."/>
            <person name="Han C."/>
            <person name="Land M."/>
            <person name="Hauser L."/>
            <person name="Markowitz V."/>
            <person name="Cheng J.-F."/>
            <person name="Hugenholtz P."/>
            <person name="Woyke T."/>
            <person name="Wu D."/>
            <person name="Tindall B."/>
            <person name="Brambilla E."/>
            <person name="Klenk H.-P."/>
            <person name="Eisen J.A."/>
        </authorList>
    </citation>
    <scope>NUCLEOTIDE SEQUENCE [LARGE SCALE GENOMIC DNA]</scope>
    <source>
        <strain evidence="2">DSM 18603</strain>
    </source>
</reference>
<dbReference type="Proteomes" id="UP000002774">
    <property type="component" value="Chromosome"/>
</dbReference>
<evidence type="ECO:0000256" key="1">
    <source>
        <dbReference type="SAM" id="Phobius"/>
    </source>
</evidence>
<protein>
    <recommendedName>
        <fullName evidence="4">Transmembrane protein</fullName>
    </recommendedName>
</protein>